<organism evidence="3 4">
    <name type="scientific">Stieleria maiorica</name>
    <dbReference type="NCBI Taxonomy" id="2795974"/>
    <lineage>
        <taxon>Bacteria</taxon>
        <taxon>Pseudomonadati</taxon>
        <taxon>Planctomycetota</taxon>
        <taxon>Planctomycetia</taxon>
        <taxon>Pirellulales</taxon>
        <taxon>Pirellulaceae</taxon>
        <taxon>Stieleria</taxon>
    </lineage>
</organism>
<dbReference type="Pfam" id="PF07583">
    <property type="entry name" value="PSCyt2"/>
    <property type="match status" value="1"/>
</dbReference>
<dbReference type="InterPro" id="IPR008964">
    <property type="entry name" value="Invasin/intimin_cell_adhesion"/>
</dbReference>
<reference evidence="3 4" key="1">
    <citation type="submission" date="2019-02" db="EMBL/GenBank/DDBJ databases">
        <title>Planctomycetal bacteria perform biofilm scaping via a novel small molecule.</title>
        <authorList>
            <person name="Jeske O."/>
            <person name="Boedeker C."/>
            <person name="Wiegand S."/>
            <person name="Breitling P."/>
            <person name="Kallscheuer N."/>
            <person name="Jogler M."/>
            <person name="Rohde M."/>
            <person name="Petersen J."/>
            <person name="Medema M.H."/>
            <person name="Surup F."/>
            <person name="Jogler C."/>
        </authorList>
    </citation>
    <scope>NUCLEOTIDE SEQUENCE [LARGE SCALE GENOMIC DNA]</scope>
    <source>
        <strain evidence="3 4">Mal15</strain>
    </source>
</reference>
<feature type="domain" description="BIG2" evidence="2">
    <location>
        <begin position="42"/>
        <end position="125"/>
    </location>
</feature>
<dbReference type="AlphaFoldDB" id="A0A5B9M9K7"/>
<dbReference type="Pfam" id="PF02368">
    <property type="entry name" value="Big_2"/>
    <property type="match status" value="2"/>
</dbReference>
<evidence type="ECO:0000313" key="3">
    <source>
        <dbReference type="EMBL" id="QEF97209.1"/>
    </source>
</evidence>
<dbReference type="Pfam" id="PF07587">
    <property type="entry name" value="PSD1"/>
    <property type="match status" value="1"/>
</dbReference>
<keyword evidence="4" id="KW-1185">Reference proteome</keyword>
<dbReference type="InterPro" id="IPR022655">
    <property type="entry name" value="DUF1553"/>
</dbReference>
<sequence length="837" mass="91133" precursor="true">MSRNALKGGARFRLAPCLLGLAAIVCLAVTDSAATDSAARQSLRIDNVDGAAATKLVGIDARLQLIVSRSEPNGMTTDWTRRVDFSASPEGLVSIDSTGLVTPLADGTVTVSATADDGQNATATLDVSGTGHTQPVSFCGQVVPIFTKLGCNGGGCHGKIAGQNGFRLSLLGFEPHEDHKRLVAESRGRRVSLASPDRSLLLMKTINAMPHGGGARTDRDSHEYRVLRRWISQGMPYDQGEILAVQSIRCYPEVRRMAGDGEQQISVIATFSDGSVEDVTRAAVYESNDTQMAEVSATGLVRTGQLVGDVAVMARYQGHVTVFRAEIPLRIDAATEIADAGGSSAGQPANVVDRFVRKKLDSLGIPASPPSDDATFLRRVTLDLTGRIPTLDETNAFLADDAPDKRAGLVDRLLGSDDYAAFFARKWGVILRNRRTGGALQVSNMLFHHWLQEAFRVNKPYNQLVDELLTASGSLFSNPATAWLSQVTDQNERVEDISQLFLGQRIQCARCHHHPYEKWSQEDYARMSAFFSTISKKTQGTDVTFVTRIAAPSAKHPKTGQSVSPAGLDAEAVQADAATDPRRALSDWVTSPENPFFAKALVNRYWKHFLGRGLVEPEDDLRVTNPPSNPELMDALAAAFVESGYDLQSLVRLICNSDVYGASSDASGDNLIDRRSHSRYYPKRLQAETLLDSIDAVTGASTSFSGMPAGTRAVELPDTGFNSYFLSVFGQPDSKTACECERSSEANLAQSLHLLNSEQMQKKLTHDQGRAAAYAADASRAIEERIRELYLLAFSREPTDGELKSTLSYLGDRHDQKEPWEDLIWALVNSKEFLFNH</sequence>
<dbReference type="InterPro" id="IPR011444">
    <property type="entry name" value="DUF1549"/>
</dbReference>
<dbReference type="KEGG" id="smam:Mal15_12470"/>
<dbReference type="Proteomes" id="UP000321353">
    <property type="component" value="Chromosome"/>
</dbReference>
<dbReference type="SMART" id="SM00635">
    <property type="entry name" value="BID_2"/>
    <property type="match status" value="2"/>
</dbReference>
<evidence type="ECO:0000256" key="1">
    <source>
        <dbReference type="SAM" id="SignalP"/>
    </source>
</evidence>
<name>A0A5B9M9K7_9BACT</name>
<accession>A0A5B9M9K7</accession>
<dbReference type="InterPro" id="IPR003343">
    <property type="entry name" value="Big_2"/>
</dbReference>
<dbReference type="SUPFAM" id="SSF49373">
    <property type="entry name" value="Invasin/intimin cell-adhesion fragments"/>
    <property type="match status" value="1"/>
</dbReference>
<protein>
    <submittedName>
        <fullName evidence="3">Bacterial Ig-like domain (Group 2)</fullName>
    </submittedName>
</protein>
<evidence type="ECO:0000313" key="4">
    <source>
        <dbReference type="Proteomes" id="UP000321353"/>
    </source>
</evidence>
<dbReference type="PANTHER" id="PTHR35889:SF3">
    <property type="entry name" value="F-BOX DOMAIN-CONTAINING PROTEIN"/>
    <property type="match status" value="1"/>
</dbReference>
<dbReference type="RefSeq" id="WP_147866923.1">
    <property type="nucleotide sequence ID" value="NZ_CP036264.1"/>
</dbReference>
<feature type="signal peptide" evidence="1">
    <location>
        <begin position="1"/>
        <end position="28"/>
    </location>
</feature>
<dbReference type="EMBL" id="CP036264">
    <property type="protein sequence ID" value="QEF97209.1"/>
    <property type="molecule type" value="Genomic_DNA"/>
</dbReference>
<feature type="domain" description="BIG2" evidence="2">
    <location>
        <begin position="244"/>
        <end position="326"/>
    </location>
</feature>
<dbReference type="PANTHER" id="PTHR35889">
    <property type="entry name" value="CYCLOINULO-OLIGOSACCHARIDE FRUCTANOTRANSFERASE-RELATED"/>
    <property type="match status" value="1"/>
</dbReference>
<feature type="chain" id="PRO_5023119739" evidence="1">
    <location>
        <begin position="29"/>
        <end position="837"/>
    </location>
</feature>
<proteinExistence type="predicted"/>
<keyword evidence="1" id="KW-0732">Signal</keyword>
<evidence type="ECO:0000259" key="2">
    <source>
        <dbReference type="SMART" id="SM00635"/>
    </source>
</evidence>
<gene>
    <name evidence="3" type="ORF">Mal15_12470</name>
</gene>
<dbReference type="Gene3D" id="2.60.40.1080">
    <property type="match status" value="2"/>
</dbReference>